<dbReference type="Proteomes" id="UP000765509">
    <property type="component" value="Unassembled WGS sequence"/>
</dbReference>
<name>A0A9Q3GK24_9BASI</name>
<dbReference type="EMBL" id="AVOT02002315">
    <property type="protein sequence ID" value="MBW0469929.1"/>
    <property type="molecule type" value="Genomic_DNA"/>
</dbReference>
<evidence type="ECO:0000313" key="2">
    <source>
        <dbReference type="Proteomes" id="UP000765509"/>
    </source>
</evidence>
<gene>
    <name evidence="1" type="ORF">O181_009644</name>
</gene>
<organism evidence="1 2">
    <name type="scientific">Austropuccinia psidii MF-1</name>
    <dbReference type="NCBI Taxonomy" id="1389203"/>
    <lineage>
        <taxon>Eukaryota</taxon>
        <taxon>Fungi</taxon>
        <taxon>Dikarya</taxon>
        <taxon>Basidiomycota</taxon>
        <taxon>Pucciniomycotina</taxon>
        <taxon>Pucciniomycetes</taxon>
        <taxon>Pucciniales</taxon>
        <taxon>Sphaerophragmiaceae</taxon>
        <taxon>Austropuccinia</taxon>
    </lineage>
</organism>
<sequence length="277" mass="31958">MTIIYKERKSHTNADGISRWPLHNFRRNAPYDPEVSAILPIHFMEMYRKKNFRFSEWAPGSCTPNTKKSRPEETETPILGISSSEIHNNFFNSGYTSTRNTTGLKHQPVLYHREVTLTDRKRVELLITCKSLEKILTIHPTAKYLHDIWENACDTAAGCIAEAKEYNKQKYGKTHKEPDFIEGDKVLVSNVNSNNLKFLKKMRNSFLGTFSIIRLIGKNSVEFRLIEGFFRKHPMLPVSLFKPYHKAGEDILPSRNKGFTQQDIVEVEGSPGHMKRS</sequence>
<evidence type="ECO:0000313" key="1">
    <source>
        <dbReference type="EMBL" id="MBW0469929.1"/>
    </source>
</evidence>
<dbReference type="OrthoDB" id="4360000at2759"/>
<accession>A0A9Q3GK24</accession>
<reference evidence="1" key="1">
    <citation type="submission" date="2021-03" db="EMBL/GenBank/DDBJ databases">
        <title>Draft genome sequence of rust myrtle Austropuccinia psidii MF-1, a brazilian biotype.</title>
        <authorList>
            <person name="Quecine M.C."/>
            <person name="Pachon D.M.R."/>
            <person name="Bonatelli M.L."/>
            <person name="Correr F.H."/>
            <person name="Franceschini L.M."/>
            <person name="Leite T.F."/>
            <person name="Margarido G.R.A."/>
            <person name="Almeida C.A."/>
            <person name="Ferrarezi J.A."/>
            <person name="Labate C.A."/>
        </authorList>
    </citation>
    <scope>NUCLEOTIDE SEQUENCE</scope>
    <source>
        <strain evidence="1">MF-1</strain>
    </source>
</reference>
<proteinExistence type="predicted"/>
<dbReference type="AlphaFoldDB" id="A0A9Q3GK24"/>
<comment type="caution">
    <text evidence="1">The sequence shown here is derived from an EMBL/GenBank/DDBJ whole genome shotgun (WGS) entry which is preliminary data.</text>
</comment>
<keyword evidence="2" id="KW-1185">Reference proteome</keyword>
<protein>
    <submittedName>
        <fullName evidence="1">Uncharacterized protein</fullName>
    </submittedName>
</protein>